<comment type="caution">
    <text evidence="1">The sequence shown here is derived from an EMBL/GenBank/DDBJ whole genome shotgun (WGS) entry which is preliminary data.</text>
</comment>
<reference evidence="1" key="2">
    <citation type="journal article" date="2022" name="Microbiol. Resour. Announc.">
        <title>Metagenome Sequencing to Explore Phylogenomics of Terrestrial Cyanobacteria.</title>
        <authorList>
            <person name="Ward R.D."/>
            <person name="Stajich J.E."/>
            <person name="Johansen J.R."/>
            <person name="Huntemann M."/>
            <person name="Clum A."/>
            <person name="Foster B."/>
            <person name="Foster B."/>
            <person name="Roux S."/>
            <person name="Palaniappan K."/>
            <person name="Varghese N."/>
            <person name="Mukherjee S."/>
            <person name="Reddy T.B.K."/>
            <person name="Daum C."/>
            <person name="Copeland A."/>
            <person name="Chen I.A."/>
            <person name="Ivanova N.N."/>
            <person name="Kyrpides N.C."/>
            <person name="Shapiro N."/>
            <person name="Eloe-Fadrosh E.A."/>
            <person name="Pietrasiak N."/>
        </authorList>
    </citation>
    <scope>NUCLEOTIDE SEQUENCE</scope>
    <source>
        <strain evidence="1">JT2-VF2</strain>
    </source>
</reference>
<reference evidence="1" key="1">
    <citation type="submission" date="2021-05" db="EMBL/GenBank/DDBJ databases">
        <authorList>
            <person name="Pietrasiak N."/>
            <person name="Ward R."/>
            <person name="Stajich J.E."/>
            <person name="Kurbessoian T."/>
        </authorList>
    </citation>
    <scope>NUCLEOTIDE SEQUENCE</scope>
    <source>
        <strain evidence="1">JT2-VF2</strain>
    </source>
</reference>
<evidence type="ECO:0000313" key="2">
    <source>
        <dbReference type="Proteomes" id="UP000715781"/>
    </source>
</evidence>
<accession>A0A951PVR6</accession>
<proteinExistence type="predicted"/>
<sequence>MTHQINNSETISSLPSQVELDFLATLLEAEDASYPWNPADEKSEAYFCQLEQQFLIDDVLEQELTARSQVFYSQLDNLWEKKSTASDSKTNISQIVMALQESLQTSFASAVPQGWLNAIAHKAAEIFTSQQSIGEQLVHCVQDVLPTWGAEDLLVLARPYAYAMRSGEPQNVVCVMSNLGNREWTSLSEVEQAKVSLAISYYALTRLNSFQPES</sequence>
<protein>
    <submittedName>
        <fullName evidence="1">Uncharacterized protein</fullName>
    </submittedName>
</protein>
<organism evidence="1 2">
    <name type="scientific">Mojavia pulchra JT2-VF2</name>
    <dbReference type="NCBI Taxonomy" id="287848"/>
    <lineage>
        <taxon>Bacteria</taxon>
        <taxon>Bacillati</taxon>
        <taxon>Cyanobacteriota</taxon>
        <taxon>Cyanophyceae</taxon>
        <taxon>Nostocales</taxon>
        <taxon>Nostocaceae</taxon>
    </lineage>
</organism>
<gene>
    <name evidence="1" type="ORF">KME32_02135</name>
</gene>
<name>A0A951PVR6_9NOST</name>
<dbReference type="Proteomes" id="UP000715781">
    <property type="component" value="Unassembled WGS sequence"/>
</dbReference>
<dbReference type="EMBL" id="JAHHHN010000001">
    <property type="protein sequence ID" value="MBW4559948.1"/>
    <property type="molecule type" value="Genomic_DNA"/>
</dbReference>
<evidence type="ECO:0000313" key="1">
    <source>
        <dbReference type="EMBL" id="MBW4559948.1"/>
    </source>
</evidence>
<dbReference type="AlphaFoldDB" id="A0A951PVR6"/>